<dbReference type="InterPro" id="IPR011250">
    <property type="entry name" value="OMP/PagP_B-barrel"/>
</dbReference>
<organism evidence="5 6">
    <name type="scientific">Hydrogenophaga palleronii</name>
    <dbReference type="NCBI Taxonomy" id="65655"/>
    <lineage>
        <taxon>Bacteria</taxon>
        <taxon>Pseudomonadati</taxon>
        <taxon>Pseudomonadota</taxon>
        <taxon>Betaproteobacteria</taxon>
        <taxon>Burkholderiales</taxon>
        <taxon>Comamonadaceae</taxon>
        <taxon>Hydrogenophaga</taxon>
    </lineage>
</organism>
<dbReference type="Pfam" id="PF13505">
    <property type="entry name" value="OMP_b-brl"/>
    <property type="match status" value="1"/>
</dbReference>
<evidence type="ECO:0000313" key="6">
    <source>
        <dbReference type="Proteomes" id="UP001265700"/>
    </source>
</evidence>
<protein>
    <submittedName>
        <fullName evidence="5">Opacity protein-like surface antigen</fullName>
    </submittedName>
</protein>
<evidence type="ECO:0000259" key="4">
    <source>
        <dbReference type="Pfam" id="PF13505"/>
    </source>
</evidence>
<evidence type="ECO:0000256" key="1">
    <source>
        <dbReference type="ARBA" id="ARBA00004442"/>
    </source>
</evidence>
<keyword evidence="6" id="KW-1185">Reference proteome</keyword>
<accession>A0ABU1WLU3</accession>
<dbReference type="Proteomes" id="UP001265700">
    <property type="component" value="Unassembled WGS sequence"/>
</dbReference>
<evidence type="ECO:0000256" key="2">
    <source>
        <dbReference type="ARBA" id="ARBA00022729"/>
    </source>
</evidence>
<gene>
    <name evidence="5" type="ORF">J2W49_002211</name>
</gene>
<dbReference type="SUPFAM" id="SSF56925">
    <property type="entry name" value="OMPA-like"/>
    <property type="match status" value="1"/>
</dbReference>
<evidence type="ECO:0000256" key="3">
    <source>
        <dbReference type="SAM" id="SignalP"/>
    </source>
</evidence>
<dbReference type="InterPro" id="IPR027385">
    <property type="entry name" value="Beta-barrel_OMP"/>
</dbReference>
<comment type="caution">
    <text evidence="5">The sequence shown here is derived from an EMBL/GenBank/DDBJ whole genome shotgun (WGS) entry which is preliminary data.</text>
</comment>
<comment type="subcellular location">
    <subcellularLocation>
        <location evidence="1">Cell outer membrane</location>
    </subcellularLocation>
</comment>
<name>A0ABU1WLU3_9BURK</name>
<keyword evidence="2 3" id="KW-0732">Signal</keyword>
<dbReference type="EMBL" id="JAVDWU010000004">
    <property type="protein sequence ID" value="MDR7150253.1"/>
    <property type="molecule type" value="Genomic_DNA"/>
</dbReference>
<proteinExistence type="predicted"/>
<dbReference type="RefSeq" id="WP_310315585.1">
    <property type="nucleotide sequence ID" value="NZ_JAVDWU010000004.1"/>
</dbReference>
<sequence>MNKLRHLAYATGLAGLMAVPAAQAQSIYGELGYTALSASVSVPVLGVSVKSEPAMARAMLGISPFAGLGVEGMIGTGVRDDRLRGSGGIDSRVKVDEFLGVYLASRLNLGLVELFGRAGVAETRVRFEGLGTGSDSGFSYGAGVRLLPTDKLTLSLDYMNYLDKSGVKIDGYTLSLGLKF</sequence>
<feature type="signal peptide" evidence="3">
    <location>
        <begin position="1"/>
        <end position="24"/>
    </location>
</feature>
<evidence type="ECO:0000313" key="5">
    <source>
        <dbReference type="EMBL" id="MDR7150253.1"/>
    </source>
</evidence>
<reference evidence="5 6" key="1">
    <citation type="submission" date="2023-07" db="EMBL/GenBank/DDBJ databases">
        <title>Sorghum-associated microbial communities from plants grown in Nebraska, USA.</title>
        <authorList>
            <person name="Schachtman D."/>
        </authorList>
    </citation>
    <scope>NUCLEOTIDE SEQUENCE [LARGE SCALE GENOMIC DNA]</scope>
    <source>
        <strain evidence="5 6">4249</strain>
    </source>
</reference>
<feature type="domain" description="Outer membrane protein beta-barrel" evidence="4">
    <location>
        <begin position="13"/>
        <end position="180"/>
    </location>
</feature>
<dbReference type="Gene3D" id="2.40.160.20">
    <property type="match status" value="1"/>
</dbReference>
<feature type="chain" id="PRO_5045252828" evidence="3">
    <location>
        <begin position="25"/>
        <end position="180"/>
    </location>
</feature>